<sequence>MEVEGVQEAHLQQGKDGEVTEAGAVTEVGAATAVSKPKKTPQSRSKVWKHFNRNN</sequence>
<accession>A0A396HUP3</accession>
<dbReference type="AlphaFoldDB" id="A0A396HUP3"/>
<reference evidence="2" key="1">
    <citation type="journal article" date="2018" name="Nat. Plants">
        <title>Whole-genome landscape of Medicago truncatula symbiotic genes.</title>
        <authorList>
            <person name="Pecrix Y."/>
            <person name="Gamas P."/>
            <person name="Carrere S."/>
        </authorList>
    </citation>
    <scope>NUCLEOTIDE SEQUENCE</scope>
    <source>
        <tissue evidence="2">Leaves</tissue>
    </source>
</reference>
<proteinExistence type="predicted"/>
<feature type="region of interest" description="Disordered" evidence="1">
    <location>
        <begin position="1"/>
        <end position="55"/>
    </location>
</feature>
<gene>
    <name evidence="2" type="ORF">MtrunA17_Chr5g0427201</name>
</gene>
<protein>
    <submittedName>
        <fullName evidence="2">Uncharacterized protein</fullName>
    </submittedName>
</protein>
<feature type="compositionally biased region" description="Basic residues" evidence="1">
    <location>
        <begin position="36"/>
        <end position="55"/>
    </location>
</feature>
<dbReference type="Gramene" id="rna31596">
    <property type="protein sequence ID" value="RHN56228.1"/>
    <property type="gene ID" value="gene31596"/>
</dbReference>
<feature type="compositionally biased region" description="Low complexity" evidence="1">
    <location>
        <begin position="20"/>
        <end position="34"/>
    </location>
</feature>
<evidence type="ECO:0000313" key="2">
    <source>
        <dbReference type="EMBL" id="RHN56228.1"/>
    </source>
</evidence>
<organism evidence="2">
    <name type="scientific">Medicago truncatula</name>
    <name type="common">Barrel medic</name>
    <name type="synonym">Medicago tribuloides</name>
    <dbReference type="NCBI Taxonomy" id="3880"/>
    <lineage>
        <taxon>Eukaryota</taxon>
        <taxon>Viridiplantae</taxon>
        <taxon>Streptophyta</taxon>
        <taxon>Embryophyta</taxon>
        <taxon>Tracheophyta</taxon>
        <taxon>Spermatophyta</taxon>
        <taxon>Magnoliopsida</taxon>
        <taxon>eudicotyledons</taxon>
        <taxon>Gunneridae</taxon>
        <taxon>Pentapetalae</taxon>
        <taxon>rosids</taxon>
        <taxon>fabids</taxon>
        <taxon>Fabales</taxon>
        <taxon>Fabaceae</taxon>
        <taxon>Papilionoideae</taxon>
        <taxon>50 kb inversion clade</taxon>
        <taxon>NPAAA clade</taxon>
        <taxon>Hologalegina</taxon>
        <taxon>IRL clade</taxon>
        <taxon>Trifolieae</taxon>
        <taxon>Medicago</taxon>
    </lineage>
</organism>
<comment type="caution">
    <text evidence="2">The sequence shown here is derived from an EMBL/GenBank/DDBJ whole genome shotgun (WGS) entry which is preliminary data.</text>
</comment>
<dbReference type="EMBL" id="PSQE01000005">
    <property type="protein sequence ID" value="RHN56228.1"/>
    <property type="molecule type" value="Genomic_DNA"/>
</dbReference>
<name>A0A396HUP3_MEDTR</name>
<dbReference type="Proteomes" id="UP000265566">
    <property type="component" value="Chromosome 5"/>
</dbReference>
<evidence type="ECO:0000256" key="1">
    <source>
        <dbReference type="SAM" id="MobiDB-lite"/>
    </source>
</evidence>